<dbReference type="RefSeq" id="WP_146018160.1">
    <property type="nucleotide sequence ID" value="NZ_CACRSS010000016.1"/>
</dbReference>
<dbReference type="EMBL" id="CACRSS010000016">
    <property type="protein sequence ID" value="VYT06738.1"/>
    <property type="molecule type" value="Genomic_DNA"/>
</dbReference>
<protein>
    <submittedName>
        <fullName evidence="2">Uncharacterized protein</fullName>
    </submittedName>
</protein>
<reference evidence="2" key="1">
    <citation type="submission" date="2019-11" db="EMBL/GenBank/DDBJ databases">
        <authorList>
            <person name="Feng L."/>
        </authorList>
    </citation>
    <scope>NUCLEOTIDE SEQUENCE</scope>
    <source>
        <strain evidence="2">AMuciniphilaLFYP55</strain>
    </source>
</reference>
<dbReference type="AlphaFoldDB" id="A0A6N2TMF5"/>
<keyword evidence="1" id="KW-0732">Signal</keyword>
<dbReference type="OrthoDB" id="9952528at2"/>
<name>A0A6N2TMF5_9BACT</name>
<accession>A0A6N2TMF5</accession>
<organism evidence="2">
    <name type="scientific">Akkermansia muciniphila</name>
    <dbReference type="NCBI Taxonomy" id="239935"/>
    <lineage>
        <taxon>Bacteria</taxon>
        <taxon>Pseudomonadati</taxon>
        <taxon>Verrucomicrobiota</taxon>
        <taxon>Verrucomicrobiia</taxon>
        <taxon>Verrucomicrobiales</taxon>
        <taxon>Akkermansiaceae</taxon>
        <taxon>Akkermansia</taxon>
    </lineage>
</organism>
<proteinExistence type="predicted"/>
<gene>
    <name evidence="2" type="ORF">AMLFYP55_00486</name>
</gene>
<feature type="chain" id="PRO_5026824799" evidence="1">
    <location>
        <begin position="21"/>
        <end position="461"/>
    </location>
</feature>
<feature type="signal peptide" evidence="1">
    <location>
        <begin position="1"/>
        <end position="20"/>
    </location>
</feature>
<evidence type="ECO:0000256" key="1">
    <source>
        <dbReference type="SAM" id="SignalP"/>
    </source>
</evidence>
<sequence length="461" mass="52270">MKNILIILFTISCTSVSLFATESMPLMTVAAEKNRSSMQSIRLHGLKDLENTSFHFGSKKLTDQAPDLKKILHRLKVRNGIFFVTSDSWNPILYCNQHGHINGSMDVRYSTSVFGIRTDMIIFEGASFNYWSMPSIYKEIVLSDDCWVMTKGDDILCFTFKNAGLAFKGFTDPATFVTPETVKTRYASTREMLPVLKALSLVLDGKAPAVYDFDLAQEKLMEFNRSIKQRDRRAREVSKLRWQKEEKQREERKKLAPDYGIPGKFPFSVRGESDLSEGLKWKNFDTYFSSLSLSPDKKVILPNPDQGAINQAWLKTVWKKGDVDVVDEQENGVVARLHTEGKDDDKSDIWLFVGYCQSQSAAMNELYSRRFQKTPDRPEQWSWDDEIATVVVNPFKLGDYSLGRQGVLGDFGGIIPSSNESSLFFVNGNTVVALVSMDPSCSVLSLAEQIDKRLEAVRKNK</sequence>
<evidence type="ECO:0000313" key="2">
    <source>
        <dbReference type="EMBL" id="VYT06738.1"/>
    </source>
</evidence>